<evidence type="ECO:0000313" key="8">
    <source>
        <dbReference type="EMBL" id="ROT61594.1"/>
    </source>
</evidence>
<feature type="transmembrane region" description="Helical" evidence="6">
    <location>
        <begin position="380"/>
        <end position="400"/>
    </location>
</feature>
<feature type="transmembrane region" description="Helical" evidence="6">
    <location>
        <begin position="515"/>
        <end position="536"/>
    </location>
</feature>
<dbReference type="PANTHER" id="PTHR18945">
    <property type="entry name" value="NEUROTRANSMITTER GATED ION CHANNEL"/>
    <property type="match status" value="1"/>
</dbReference>
<keyword evidence="6" id="KW-1133">Transmembrane helix</keyword>
<dbReference type="Gene3D" id="4.10.400.10">
    <property type="entry name" value="Low-density Lipoprotein Receptor"/>
    <property type="match status" value="1"/>
</dbReference>
<dbReference type="InterPro" id="IPR036055">
    <property type="entry name" value="LDL_receptor-like_sf"/>
</dbReference>
<dbReference type="OrthoDB" id="6351594at2759"/>
<keyword evidence="6" id="KW-0812">Transmembrane</keyword>
<feature type="region of interest" description="Disordered" evidence="5">
    <location>
        <begin position="472"/>
        <end position="506"/>
    </location>
</feature>
<evidence type="ECO:0000259" key="7">
    <source>
        <dbReference type="Pfam" id="PF02931"/>
    </source>
</evidence>
<evidence type="ECO:0000256" key="5">
    <source>
        <dbReference type="SAM" id="MobiDB-lite"/>
    </source>
</evidence>
<organism evidence="8 9">
    <name type="scientific">Penaeus vannamei</name>
    <name type="common">Whiteleg shrimp</name>
    <name type="synonym">Litopenaeus vannamei</name>
    <dbReference type="NCBI Taxonomy" id="6689"/>
    <lineage>
        <taxon>Eukaryota</taxon>
        <taxon>Metazoa</taxon>
        <taxon>Ecdysozoa</taxon>
        <taxon>Arthropoda</taxon>
        <taxon>Crustacea</taxon>
        <taxon>Multicrustacea</taxon>
        <taxon>Malacostraca</taxon>
        <taxon>Eumalacostraca</taxon>
        <taxon>Eucarida</taxon>
        <taxon>Decapoda</taxon>
        <taxon>Dendrobranchiata</taxon>
        <taxon>Penaeoidea</taxon>
        <taxon>Penaeidae</taxon>
        <taxon>Penaeus</taxon>
    </lineage>
</organism>
<dbReference type="Gene3D" id="2.70.170.10">
    <property type="entry name" value="Neurotransmitter-gated ion-channel ligand-binding domain"/>
    <property type="match status" value="1"/>
</dbReference>
<dbReference type="PROSITE" id="PS50068">
    <property type="entry name" value="LDLRA_2"/>
    <property type="match status" value="1"/>
</dbReference>
<dbReference type="InterPro" id="IPR018000">
    <property type="entry name" value="Neurotransmitter_ion_chnl_CS"/>
</dbReference>
<evidence type="ECO:0000256" key="3">
    <source>
        <dbReference type="ARBA" id="ARBA00023157"/>
    </source>
</evidence>
<feature type="disulfide bond" evidence="4">
    <location>
        <begin position="92"/>
        <end position="110"/>
    </location>
</feature>
<gene>
    <name evidence="8" type="ORF">C7M84_020607</name>
</gene>
<reference evidence="8 9" key="1">
    <citation type="submission" date="2018-04" db="EMBL/GenBank/DDBJ databases">
        <authorList>
            <person name="Zhang X."/>
            <person name="Yuan J."/>
            <person name="Li F."/>
            <person name="Xiang J."/>
        </authorList>
    </citation>
    <scope>NUCLEOTIDE SEQUENCE [LARGE SCALE GENOMIC DNA]</scope>
    <source>
        <tissue evidence="8">Muscle</tissue>
    </source>
</reference>
<accession>A0A3R7PCQ0</accession>
<dbReference type="PROSITE" id="PS00236">
    <property type="entry name" value="NEUROTR_ION_CHANNEL"/>
    <property type="match status" value="1"/>
</dbReference>
<dbReference type="SMART" id="SM00192">
    <property type="entry name" value="LDLa"/>
    <property type="match status" value="1"/>
</dbReference>
<dbReference type="Pfam" id="PF02931">
    <property type="entry name" value="Neur_chan_LBD"/>
    <property type="match status" value="1"/>
</dbReference>
<dbReference type="EMBL" id="QCYY01004090">
    <property type="protein sequence ID" value="ROT61594.1"/>
    <property type="molecule type" value="Genomic_DNA"/>
</dbReference>
<comment type="subcellular location">
    <subcellularLocation>
        <location evidence="1">Membrane</location>
        <topology evidence="1">Multi-pass membrane protein</topology>
    </subcellularLocation>
</comment>
<dbReference type="SUPFAM" id="SSF57424">
    <property type="entry name" value="LDL receptor-like module"/>
    <property type="match status" value="1"/>
</dbReference>
<dbReference type="InterPro" id="IPR036734">
    <property type="entry name" value="Neur_chan_lig-bd_sf"/>
</dbReference>
<sequence>MNLSFTLRSDEDDDPDKTFFLLPRDGSPRFVSLSGRQILANESYVLLVDSANVTKAVTGNDGLQVVGRREWESGDARWKMTLTACSRDEFTCDDGRCVALARRCDGLEDCADESDEFCSKRMLPLNRSYRPRPHRPLTLLNLTVGCMEVLEVDAFNNEVKIKMELRTSWRDKRVQLLHLSNTSSDNVLEGDQLWTPQYRLENAVFEDELTHMKKEDMTVYLLAHRETSGKLEQCCQSMSQINLHCTGFAVRITDAYLELVEVFVASFSCQFELGLFPFDVHECRVNISLLQKSKSFKAAYRDVNLKELQEPKNLPLFSPSRVCYEFLLDESGHNARVSFKFLLRRLYGSYIFTTFGPLVVLAFIGTISQFFDSENFSDRIMVTLSCLIVVAALFAQIATTTPSSASPKAIDIIFFLVIVRLFSIVIHHSILAILKKSLRSVKADAQSHHPGAAIYIPPKVYPPAVPESLRGKPTVSWTDGHDTPTTESAPKGSQKRTSDHSPQGSLPKRVSVESAFNVLSICIGILFDFGSFLYFLSVMSTNEHDMEGC</sequence>
<comment type="caution">
    <text evidence="4">Lacks conserved residue(s) required for the propagation of feature annotation.</text>
</comment>
<feature type="disulfide bond" evidence="4">
    <location>
        <begin position="85"/>
        <end position="97"/>
    </location>
</feature>
<keyword evidence="2 6" id="KW-0472">Membrane</keyword>
<dbReference type="CDD" id="cd00112">
    <property type="entry name" value="LDLa"/>
    <property type="match status" value="1"/>
</dbReference>
<dbReference type="SUPFAM" id="SSF63712">
    <property type="entry name" value="Nicotinic receptor ligand binding domain-like"/>
    <property type="match status" value="1"/>
</dbReference>
<feature type="transmembrane region" description="Helical" evidence="6">
    <location>
        <begin position="412"/>
        <end position="434"/>
    </location>
</feature>
<comment type="caution">
    <text evidence="8">The sequence shown here is derived from an EMBL/GenBank/DDBJ whole genome shotgun (WGS) entry which is preliminary data.</text>
</comment>
<dbReference type="GO" id="GO:0005230">
    <property type="term" value="F:extracellular ligand-gated monoatomic ion channel activity"/>
    <property type="evidence" value="ECO:0007669"/>
    <property type="project" value="InterPro"/>
</dbReference>
<name>A0A3R7PCQ0_PENVA</name>
<dbReference type="GO" id="GO:0016020">
    <property type="term" value="C:membrane"/>
    <property type="evidence" value="ECO:0007669"/>
    <property type="project" value="UniProtKB-SubCell"/>
</dbReference>
<feature type="transmembrane region" description="Helical" evidence="6">
    <location>
        <begin position="347"/>
        <end position="368"/>
    </location>
</feature>
<dbReference type="Proteomes" id="UP000283509">
    <property type="component" value="Unassembled WGS sequence"/>
</dbReference>
<keyword evidence="3 4" id="KW-1015">Disulfide bond</keyword>
<proteinExistence type="predicted"/>
<evidence type="ECO:0000256" key="6">
    <source>
        <dbReference type="SAM" id="Phobius"/>
    </source>
</evidence>
<feature type="domain" description="Neurotransmitter-gated ion-channel ligand-binding" evidence="7">
    <location>
        <begin position="125"/>
        <end position="220"/>
    </location>
</feature>
<dbReference type="InterPro" id="IPR002172">
    <property type="entry name" value="LDrepeatLR_classA_rpt"/>
</dbReference>
<evidence type="ECO:0000256" key="1">
    <source>
        <dbReference type="ARBA" id="ARBA00004141"/>
    </source>
</evidence>
<dbReference type="InterPro" id="IPR038050">
    <property type="entry name" value="Neuro_actylchol_rec"/>
</dbReference>
<dbReference type="InterPro" id="IPR006202">
    <property type="entry name" value="Neur_chan_lig-bd"/>
</dbReference>
<keyword evidence="9" id="KW-1185">Reference proteome</keyword>
<dbReference type="Pfam" id="PF00057">
    <property type="entry name" value="Ldl_recept_a"/>
    <property type="match status" value="1"/>
</dbReference>
<dbReference type="GO" id="GO:0004888">
    <property type="term" value="F:transmembrane signaling receptor activity"/>
    <property type="evidence" value="ECO:0007669"/>
    <property type="project" value="InterPro"/>
</dbReference>
<dbReference type="AlphaFoldDB" id="A0A3R7PCQ0"/>
<reference evidence="8 9" key="2">
    <citation type="submission" date="2019-01" db="EMBL/GenBank/DDBJ databases">
        <title>The decoding of complex shrimp genome reveals the adaptation for benthos swimmer, frequently molting mechanism and breeding impact on genome.</title>
        <authorList>
            <person name="Sun Y."/>
            <person name="Gao Y."/>
            <person name="Yu Y."/>
        </authorList>
    </citation>
    <scope>NUCLEOTIDE SEQUENCE [LARGE SCALE GENOMIC DNA]</scope>
    <source>
        <tissue evidence="8">Muscle</tissue>
    </source>
</reference>
<dbReference type="InterPro" id="IPR006201">
    <property type="entry name" value="Neur_channel"/>
</dbReference>
<evidence type="ECO:0000256" key="2">
    <source>
        <dbReference type="ARBA" id="ARBA00023136"/>
    </source>
</evidence>
<evidence type="ECO:0000313" key="9">
    <source>
        <dbReference type="Proteomes" id="UP000283509"/>
    </source>
</evidence>
<dbReference type="Gene3D" id="1.20.58.390">
    <property type="entry name" value="Neurotransmitter-gated ion-channel transmembrane domain"/>
    <property type="match status" value="1"/>
</dbReference>
<evidence type="ECO:0000256" key="4">
    <source>
        <dbReference type="PROSITE-ProRule" id="PRU00124"/>
    </source>
</evidence>
<protein>
    <recommendedName>
        <fullName evidence="7">Neurotransmitter-gated ion-channel ligand-binding domain-containing protein</fullName>
    </recommendedName>
</protein>